<organism evidence="5 6">
    <name type="scientific">Pedobacter nutrimenti</name>
    <dbReference type="NCBI Taxonomy" id="1241337"/>
    <lineage>
        <taxon>Bacteria</taxon>
        <taxon>Pseudomonadati</taxon>
        <taxon>Bacteroidota</taxon>
        <taxon>Sphingobacteriia</taxon>
        <taxon>Sphingobacteriales</taxon>
        <taxon>Sphingobacteriaceae</taxon>
        <taxon>Pedobacter</taxon>
    </lineage>
</organism>
<protein>
    <submittedName>
        <fullName evidence="5">Acetyl esterase/lipase</fullName>
    </submittedName>
</protein>
<feature type="chain" id="PRO_5016256306" evidence="3">
    <location>
        <begin position="34"/>
        <end position="511"/>
    </location>
</feature>
<feature type="domain" description="BD-FAE-like" evidence="4">
    <location>
        <begin position="281"/>
        <end position="468"/>
    </location>
</feature>
<gene>
    <name evidence="5" type="ORF">B0O44_11098</name>
</gene>
<dbReference type="EMBL" id="QKLU01000010">
    <property type="protein sequence ID" value="PYF69458.1"/>
    <property type="molecule type" value="Genomic_DNA"/>
</dbReference>
<comment type="caution">
    <text evidence="5">The sequence shown here is derived from an EMBL/GenBank/DDBJ whole genome shotgun (WGS) entry which is preliminary data.</text>
</comment>
<proteinExistence type="inferred from homology"/>
<feature type="signal peptide" evidence="3">
    <location>
        <begin position="1"/>
        <end position="33"/>
    </location>
</feature>
<dbReference type="Pfam" id="PF20434">
    <property type="entry name" value="BD-FAE"/>
    <property type="match status" value="1"/>
</dbReference>
<dbReference type="PANTHER" id="PTHR48081:SF30">
    <property type="entry name" value="ACETYL-HYDROLASE LIPR-RELATED"/>
    <property type="match status" value="1"/>
</dbReference>
<dbReference type="SUPFAM" id="SSF53474">
    <property type="entry name" value="alpha/beta-Hydrolases"/>
    <property type="match status" value="1"/>
</dbReference>
<evidence type="ECO:0000313" key="6">
    <source>
        <dbReference type="Proteomes" id="UP000248198"/>
    </source>
</evidence>
<comment type="similarity">
    <text evidence="1">Belongs to the 'GDXG' lipolytic enzyme family.</text>
</comment>
<dbReference type="InterPro" id="IPR049492">
    <property type="entry name" value="BD-FAE-like_dom"/>
</dbReference>
<keyword evidence="2" id="KW-0378">Hydrolase</keyword>
<dbReference type="InterPro" id="IPR050300">
    <property type="entry name" value="GDXG_lipolytic_enzyme"/>
</dbReference>
<accession>A0A318U9V2</accession>
<evidence type="ECO:0000259" key="4">
    <source>
        <dbReference type="Pfam" id="PF20434"/>
    </source>
</evidence>
<keyword evidence="6" id="KW-1185">Reference proteome</keyword>
<dbReference type="OrthoDB" id="9777975at2"/>
<evidence type="ECO:0000256" key="1">
    <source>
        <dbReference type="ARBA" id="ARBA00010515"/>
    </source>
</evidence>
<dbReference type="InterPro" id="IPR029058">
    <property type="entry name" value="AB_hydrolase_fold"/>
</dbReference>
<dbReference type="Gene3D" id="3.40.50.1820">
    <property type="entry name" value="alpha/beta hydrolase"/>
    <property type="match status" value="1"/>
</dbReference>
<reference evidence="5 6" key="1">
    <citation type="submission" date="2018-06" db="EMBL/GenBank/DDBJ databases">
        <title>Genomic Encyclopedia of Archaeal and Bacterial Type Strains, Phase II (KMG-II): from individual species to whole genera.</title>
        <authorList>
            <person name="Goeker M."/>
        </authorList>
    </citation>
    <scope>NUCLEOTIDE SEQUENCE [LARGE SCALE GENOMIC DNA]</scope>
    <source>
        <strain evidence="5 6">DSM 27372</strain>
    </source>
</reference>
<sequence length="511" mass="58544">MKTDKNRPYPGKSKFHHLLKLFFLVFIASTSYAQTASPDQTAITLFTQRQKQVNRAFNAYFNSNQTVLYRSGEGIFLQKIDSLHKTFLLPLDSLKKSNPGIKASFFEEQYTDLNYTFNKFILDYVPVHKRITGQTVTLSKTAQNRLQKIDINNPGLLAYDAYRKYLNSVLQQSIDEELLKRRKAYQKSDNQRLDAGMLVVTQLFKNPAVQNRMMYELLAYHIDNYGVKNIGQELEIFRKKNTGSKLLAKIDSAYNEGLSDRKEHLTEVYKKVDGYSLDAHIFMPKDSSKQHPAIVFFHGGGWSEGKPDWFFYTCQEYAAKGWVAVAIEYRLRDRHGTLPPQAIADGKSAIRYLRKDAQRLKIDPDHIIASGNSAGANLALALGVIDTLDDKKEDLRISSVPNSLILNSVATDFTQGDFWQQYYTDQKFLERISPLHQVRKNLPPILMISGSRDNNVPVQPTIAFAEKMKAMGNDCELHVLEGAGHFLWYDRRFGKQVNDYRSGFLKRLGYL</sequence>
<evidence type="ECO:0000313" key="5">
    <source>
        <dbReference type="EMBL" id="PYF69458.1"/>
    </source>
</evidence>
<evidence type="ECO:0000256" key="3">
    <source>
        <dbReference type="SAM" id="SignalP"/>
    </source>
</evidence>
<evidence type="ECO:0000256" key="2">
    <source>
        <dbReference type="ARBA" id="ARBA00022801"/>
    </source>
</evidence>
<dbReference type="RefSeq" id="WP_146229892.1">
    <property type="nucleotide sequence ID" value="NZ_QKLU01000010.1"/>
</dbReference>
<name>A0A318U9V2_9SPHI</name>
<dbReference type="Proteomes" id="UP000248198">
    <property type="component" value="Unassembled WGS sequence"/>
</dbReference>
<dbReference type="GO" id="GO:0004806">
    <property type="term" value="F:triacylglycerol lipase activity"/>
    <property type="evidence" value="ECO:0007669"/>
    <property type="project" value="TreeGrafter"/>
</dbReference>
<keyword evidence="3" id="KW-0732">Signal</keyword>
<dbReference type="AlphaFoldDB" id="A0A318U9V2"/>
<dbReference type="PANTHER" id="PTHR48081">
    <property type="entry name" value="AB HYDROLASE SUPERFAMILY PROTEIN C4A8.06C"/>
    <property type="match status" value="1"/>
</dbReference>